<evidence type="ECO:0000256" key="1">
    <source>
        <dbReference type="ARBA" id="ARBA00005104"/>
    </source>
</evidence>
<dbReference type="Proteomes" id="UP000266677">
    <property type="component" value="Unassembled WGS sequence"/>
</dbReference>
<dbReference type="OrthoDB" id="9800865at2"/>
<sequence>MEGSNLPRPYVVLSVAASVDGYIDDTVPERLYLSNEDDFDRVEVVRTECDAILIGAETLRRDNPRLIIKSEERLAARAAAGKPAHLQKIVVTGSGNLDRDAKFWHHGVRECRPIAYTTDTGAAKLRDRLGDLATVVSLGARVEFGALLDDLGNRGIDRLMIEGGTSIHTAILAAGLADELHLAIAPLLVGQTEAPRFVNPAHFPGGSRRRMHLIDVTQLGDVAVLRYLPKSDSDSH</sequence>
<dbReference type="PANTHER" id="PTHR38011:SF7">
    <property type="entry name" value="2,5-DIAMINO-6-RIBOSYLAMINO-4(3H)-PYRIMIDINONE 5'-PHOSPHATE REDUCTASE"/>
    <property type="match status" value="1"/>
</dbReference>
<evidence type="ECO:0000259" key="4">
    <source>
        <dbReference type="Pfam" id="PF01872"/>
    </source>
</evidence>
<dbReference type="AlphaFoldDB" id="A0A3A4K7B5"/>
<dbReference type="GO" id="GO:0008703">
    <property type="term" value="F:5-amino-6-(5-phosphoribosylamino)uracil reductase activity"/>
    <property type="evidence" value="ECO:0007669"/>
    <property type="project" value="InterPro"/>
</dbReference>
<comment type="pathway">
    <text evidence="1">Cofactor biosynthesis; riboflavin biosynthesis.</text>
</comment>
<evidence type="ECO:0000313" key="5">
    <source>
        <dbReference type="EMBL" id="RJO73392.1"/>
    </source>
</evidence>
<gene>
    <name evidence="5" type="ORF">D5S18_19365</name>
</gene>
<feature type="domain" description="Bacterial bifunctional deaminase-reductase C-terminal" evidence="4">
    <location>
        <begin position="9"/>
        <end position="224"/>
    </location>
</feature>
<keyword evidence="2" id="KW-0521">NADP</keyword>
<dbReference type="Gene3D" id="3.40.430.10">
    <property type="entry name" value="Dihydrofolate Reductase, subunit A"/>
    <property type="match status" value="1"/>
</dbReference>
<dbReference type="GO" id="GO:0009231">
    <property type="term" value="P:riboflavin biosynthetic process"/>
    <property type="evidence" value="ECO:0007669"/>
    <property type="project" value="InterPro"/>
</dbReference>
<dbReference type="InterPro" id="IPR024072">
    <property type="entry name" value="DHFR-like_dom_sf"/>
</dbReference>
<evidence type="ECO:0000256" key="3">
    <source>
        <dbReference type="ARBA" id="ARBA00023002"/>
    </source>
</evidence>
<reference evidence="5 6" key="1">
    <citation type="submission" date="2018-09" db="EMBL/GenBank/DDBJ databases">
        <title>YIM PH21274 draft genome.</title>
        <authorList>
            <person name="Miao C."/>
        </authorList>
    </citation>
    <scope>NUCLEOTIDE SEQUENCE [LARGE SCALE GENOMIC DNA]</scope>
    <source>
        <strain evidence="5 6">YIM PH 21724</strain>
    </source>
</reference>
<name>A0A3A4K7B5_9NOCA</name>
<evidence type="ECO:0000256" key="2">
    <source>
        <dbReference type="ARBA" id="ARBA00022857"/>
    </source>
</evidence>
<dbReference type="Pfam" id="PF01872">
    <property type="entry name" value="RibD_C"/>
    <property type="match status" value="1"/>
</dbReference>
<comment type="caution">
    <text evidence="5">The sequence shown here is derived from an EMBL/GenBank/DDBJ whole genome shotgun (WGS) entry which is preliminary data.</text>
</comment>
<dbReference type="InterPro" id="IPR050765">
    <property type="entry name" value="Riboflavin_Biosynth_HTPR"/>
</dbReference>
<keyword evidence="3" id="KW-0560">Oxidoreductase</keyword>
<proteinExistence type="predicted"/>
<evidence type="ECO:0000313" key="6">
    <source>
        <dbReference type="Proteomes" id="UP000266677"/>
    </source>
</evidence>
<organism evidence="5 6">
    <name type="scientific">Nocardia panacis</name>
    <dbReference type="NCBI Taxonomy" id="2340916"/>
    <lineage>
        <taxon>Bacteria</taxon>
        <taxon>Bacillati</taxon>
        <taxon>Actinomycetota</taxon>
        <taxon>Actinomycetes</taxon>
        <taxon>Mycobacteriales</taxon>
        <taxon>Nocardiaceae</taxon>
        <taxon>Nocardia</taxon>
    </lineage>
</organism>
<dbReference type="EMBL" id="QZFU01000023">
    <property type="protein sequence ID" value="RJO73392.1"/>
    <property type="molecule type" value="Genomic_DNA"/>
</dbReference>
<protein>
    <submittedName>
        <fullName evidence="5">Deaminase</fullName>
    </submittedName>
</protein>
<dbReference type="SUPFAM" id="SSF53597">
    <property type="entry name" value="Dihydrofolate reductase-like"/>
    <property type="match status" value="1"/>
</dbReference>
<dbReference type="PANTHER" id="PTHR38011">
    <property type="entry name" value="DIHYDROFOLATE REDUCTASE FAMILY PROTEIN (AFU_ORTHOLOGUE AFUA_8G06820)"/>
    <property type="match status" value="1"/>
</dbReference>
<accession>A0A3A4K7B5</accession>
<keyword evidence="6" id="KW-1185">Reference proteome</keyword>
<dbReference type="InterPro" id="IPR002734">
    <property type="entry name" value="RibDG_C"/>
</dbReference>